<dbReference type="InterPro" id="IPR015421">
    <property type="entry name" value="PyrdxlP-dep_Trfase_major"/>
</dbReference>
<dbReference type="InterPro" id="IPR015422">
    <property type="entry name" value="PyrdxlP-dep_Trfase_small"/>
</dbReference>
<evidence type="ECO:0000313" key="13">
    <source>
        <dbReference type="Proteomes" id="UP000463224"/>
    </source>
</evidence>
<dbReference type="InterPro" id="IPR000192">
    <property type="entry name" value="Aminotrans_V_dom"/>
</dbReference>
<dbReference type="RefSeq" id="WP_156712282.1">
    <property type="nucleotide sequence ID" value="NZ_WPHG01000002.1"/>
</dbReference>
<proteinExistence type="inferred from homology"/>
<dbReference type="InterPro" id="IPR015424">
    <property type="entry name" value="PyrdxlP-dep_Trfase"/>
</dbReference>
<evidence type="ECO:0000256" key="7">
    <source>
        <dbReference type="ARBA" id="ARBA00022898"/>
    </source>
</evidence>
<evidence type="ECO:0000256" key="1">
    <source>
        <dbReference type="ARBA" id="ARBA00001933"/>
    </source>
</evidence>
<keyword evidence="6" id="KW-0479">Metal-binding</keyword>
<dbReference type="GO" id="GO:0046872">
    <property type="term" value="F:metal ion binding"/>
    <property type="evidence" value="ECO:0007669"/>
    <property type="project" value="UniProtKB-KW"/>
</dbReference>
<keyword evidence="8" id="KW-0408">Iron</keyword>
<sequence length="387" mass="39532">MHAQRAYLDYNASAPLLETARTAMLAALDTGGNASSVHAEGRAARRLIEETRREIAALVGGAAEHVTFTSGASEAASMLALPDWRMGRAPLRLERLFVAASDHPCLLGGGHFAHENVHLLPVDRDGLIDPDAVKAILAANGVAGKSLVAIHMANNETGVIQPVADIARVAKEAGALFALDAVQAAGRIPLDIADLGADFLILSAHKIGGPKGAGALVAASGLVMPEPLVRGGGQEKGHRGGTENVAAIAGFGAAAREAARAVELMDGVRALRDEAERAIREIAPRATIFGASAPRLPNTSFFSVPGLKAETAQIGFDLAGIALSAGSACSSGKVGPSHVLAAMGYGEEASALRVSLGMATRAGDIERFASALRGVVARGAEEKSHAA</sequence>
<comment type="similarity">
    <text evidence="3">Belongs to the class-V pyridoxal-phosphate-dependent aminotransferase family. NifS/IscS subfamily.</text>
</comment>
<dbReference type="EMBL" id="WPHG01000002">
    <property type="protein sequence ID" value="MVA97309.1"/>
    <property type="molecule type" value="Genomic_DNA"/>
</dbReference>
<dbReference type="AlphaFoldDB" id="A0A844QHW7"/>
<evidence type="ECO:0000256" key="6">
    <source>
        <dbReference type="ARBA" id="ARBA00022723"/>
    </source>
</evidence>
<dbReference type="SUPFAM" id="SSF53383">
    <property type="entry name" value="PLP-dependent transferases"/>
    <property type="match status" value="1"/>
</dbReference>
<evidence type="ECO:0000256" key="4">
    <source>
        <dbReference type="ARBA" id="ARBA00013558"/>
    </source>
</evidence>
<comment type="caution">
    <text evidence="12">The sequence shown here is derived from an EMBL/GenBank/DDBJ whole genome shotgun (WGS) entry which is preliminary data.</text>
</comment>
<accession>A0A844QHW7</accession>
<dbReference type="GO" id="GO:0008483">
    <property type="term" value="F:transaminase activity"/>
    <property type="evidence" value="ECO:0007669"/>
    <property type="project" value="UniProtKB-KW"/>
</dbReference>
<keyword evidence="5 12" id="KW-0808">Transferase</keyword>
<keyword evidence="13" id="KW-1185">Reference proteome</keyword>
<keyword evidence="12" id="KW-0032">Aminotransferase</keyword>
<protein>
    <recommendedName>
        <fullName evidence="4">Cysteine desulfurase</fullName>
    </recommendedName>
</protein>
<keyword evidence="9" id="KW-0411">Iron-sulfur</keyword>
<dbReference type="Gene3D" id="3.90.1150.10">
    <property type="entry name" value="Aspartate Aminotransferase, domain 1"/>
    <property type="match status" value="1"/>
</dbReference>
<evidence type="ECO:0000256" key="10">
    <source>
        <dbReference type="ARBA" id="ARBA00050776"/>
    </source>
</evidence>
<feature type="domain" description="Aminotransferase class V" evidence="11">
    <location>
        <begin position="7"/>
        <end position="368"/>
    </location>
</feature>
<evidence type="ECO:0000313" key="12">
    <source>
        <dbReference type="EMBL" id="MVA97309.1"/>
    </source>
</evidence>
<dbReference type="PANTHER" id="PTHR11601:SF34">
    <property type="entry name" value="CYSTEINE DESULFURASE"/>
    <property type="match status" value="1"/>
</dbReference>
<comment type="catalytic activity">
    <reaction evidence="10">
        <text>(sulfur carrier)-H + L-cysteine = (sulfur carrier)-SH + L-alanine</text>
        <dbReference type="Rhea" id="RHEA:43892"/>
        <dbReference type="Rhea" id="RHEA-COMP:14737"/>
        <dbReference type="Rhea" id="RHEA-COMP:14739"/>
        <dbReference type="ChEBI" id="CHEBI:29917"/>
        <dbReference type="ChEBI" id="CHEBI:35235"/>
        <dbReference type="ChEBI" id="CHEBI:57972"/>
        <dbReference type="ChEBI" id="CHEBI:64428"/>
        <dbReference type="EC" id="2.8.1.7"/>
    </reaction>
</comment>
<evidence type="ECO:0000259" key="11">
    <source>
        <dbReference type="Pfam" id="PF00266"/>
    </source>
</evidence>
<dbReference type="Gene3D" id="1.10.260.50">
    <property type="match status" value="1"/>
</dbReference>
<evidence type="ECO:0000256" key="3">
    <source>
        <dbReference type="ARBA" id="ARBA00006490"/>
    </source>
</evidence>
<comment type="cofactor">
    <cofactor evidence="1">
        <name>pyridoxal 5'-phosphate</name>
        <dbReference type="ChEBI" id="CHEBI:597326"/>
    </cofactor>
</comment>
<dbReference type="Proteomes" id="UP000463224">
    <property type="component" value="Unassembled WGS sequence"/>
</dbReference>
<evidence type="ECO:0000256" key="2">
    <source>
        <dbReference type="ARBA" id="ARBA00003120"/>
    </source>
</evidence>
<dbReference type="GO" id="GO:0031071">
    <property type="term" value="F:cysteine desulfurase activity"/>
    <property type="evidence" value="ECO:0007669"/>
    <property type="project" value="UniProtKB-EC"/>
</dbReference>
<organism evidence="12 13">
    <name type="scientific">Nitratireductor arenosus</name>
    <dbReference type="NCBI Taxonomy" id="2682096"/>
    <lineage>
        <taxon>Bacteria</taxon>
        <taxon>Pseudomonadati</taxon>
        <taxon>Pseudomonadota</taxon>
        <taxon>Alphaproteobacteria</taxon>
        <taxon>Hyphomicrobiales</taxon>
        <taxon>Phyllobacteriaceae</taxon>
        <taxon>Nitratireductor</taxon>
    </lineage>
</organism>
<gene>
    <name evidence="12" type="ORF">GN330_08615</name>
</gene>
<reference evidence="12 13" key="1">
    <citation type="submission" date="2019-12" db="EMBL/GenBank/DDBJ databases">
        <title>Nitratireductor arenosus sp. nov., Isolated from sea sand, Jeju island, South Korea.</title>
        <authorList>
            <person name="Kim W."/>
        </authorList>
    </citation>
    <scope>NUCLEOTIDE SEQUENCE [LARGE SCALE GENOMIC DNA]</scope>
    <source>
        <strain evidence="12 13">CAU 1489</strain>
    </source>
</reference>
<dbReference type="Pfam" id="PF00266">
    <property type="entry name" value="Aminotran_5"/>
    <property type="match status" value="1"/>
</dbReference>
<evidence type="ECO:0000256" key="5">
    <source>
        <dbReference type="ARBA" id="ARBA00022679"/>
    </source>
</evidence>
<dbReference type="Gene3D" id="3.40.640.10">
    <property type="entry name" value="Type I PLP-dependent aspartate aminotransferase-like (Major domain)"/>
    <property type="match status" value="1"/>
</dbReference>
<dbReference type="PIRSF" id="PIRSF005572">
    <property type="entry name" value="NifS"/>
    <property type="match status" value="1"/>
</dbReference>
<dbReference type="PANTHER" id="PTHR11601">
    <property type="entry name" value="CYSTEINE DESULFURYLASE FAMILY MEMBER"/>
    <property type="match status" value="1"/>
</dbReference>
<keyword evidence="7" id="KW-0663">Pyridoxal phosphate</keyword>
<comment type="function">
    <text evidence="2">Catalyzes the removal of elemental sulfur atoms from cysteine to produce alanine. Seems to participate in the biosynthesis of the nitrogenase metalloclusters by providing the inorganic sulfur required for the Fe-S core formation.</text>
</comment>
<evidence type="ECO:0000256" key="9">
    <source>
        <dbReference type="ARBA" id="ARBA00023014"/>
    </source>
</evidence>
<evidence type="ECO:0000256" key="8">
    <source>
        <dbReference type="ARBA" id="ARBA00023004"/>
    </source>
</evidence>
<dbReference type="GO" id="GO:0051536">
    <property type="term" value="F:iron-sulfur cluster binding"/>
    <property type="evidence" value="ECO:0007669"/>
    <property type="project" value="UniProtKB-KW"/>
</dbReference>
<name>A0A844QHW7_9HYPH</name>
<dbReference type="InterPro" id="IPR016454">
    <property type="entry name" value="Cysteine_dSase"/>
</dbReference>